<dbReference type="Proteomes" id="UP000499080">
    <property type="component" value="Unassembled WGS sequence"/>
</dbReference>
<evidence type="ECO:0000313" key="3">
    <source>
        <dbReference type="Proteomes" id="UP000499080"/>
    </source>
</evidence>
<dbReference type="GO" id="GO:0071897">
    <property type="term" value="P:DNA biosynthetic process"/>
    <property type="evidence" value="ECO:0007669"/>
    <property type="project" value="UniProtKB-ARBA"/>
</dbReference>
<dbReference type="AlphaFoldDB" id="A0A4Y2UGV6"/>
<dbReference type="InterPro" id="IPR043128">
    <property type="entry name" value="Rev_trsase/Diguanyl_cyclase"/>
</dbReference>
<evidence type="ECO:0000259" key="1">
    <source>
        <dbReference type="Pfam" id="PF00078"/>
    </source>
</evidence>
<protein>
    <recommendedName>
        <fullName evidence="1">Reverse transcriptase domain-containing protein</fullName>
    </recommendedName>
</protein>
<dbReference type="Pfam" id="PF05380">
    <property type="entry name" value="Peptidase_A17"/>
    <property type="match status" value="1"/>
</dbReference>
<dbReference type="OrthoDB" id="416987at2759"/>
<dbReference type="EMBL" id="BGPR01036242">
    <property type="protein sequence ID" value="GBO11364.1"/>
    <property type="molecule type" value="Genomic_DNA"/>
</dbReference>
<name>A0A4Y2UGV6_ARAVE</name>
<accession>A0A4Y2UGV6</accession>
<feature type="domain" description="Reverse transcriptase" evidence="1">
    <location>
        <begin position="98"/>
        <end position="200"/>
    </location>
</feature>
<dbReference type="InterPro" id="IPR043502">
    <property type="entry name" value="DNA/RNA_pol_sf"/>
</dbReference>
<evidence type="ECO:0000313" key="2">
    <source>
        <dbReference type="EMBL" id="GBO11364.1"/>
    </source>
</evidence>
<dbReference type="InterPro" id="IPR000477">
    <property type="entry name" value="RT_dom"/>
</dbReference>
<dbReference type="SUPFAM" id="SSF56672">
    <property type="entry name" value="DNA/RNA polymerases"/>
    <property type="match status" value="1"/>
</dbReference>
<sequence>MLRASNRGYLDEYRKIFNEWENLKIIERVPDLENNKNSHYLPHRPVIKNSGETTKVRPVFDASARGKGKPSLNQCLFTGPNLIEALPDILDRFRMFPIGLSADIEKAFLQIGIAPHDRDYLRFFYPRDEGEIYRHCRVVFGVTSSPFILSACIEYLLDHAPHEFSGVVQKLRQSFYVDNCLTGVKHVSEEKYFIEMAQKVMSTACFNLRGWESNFPCKYVSKSSGVTGVLGMLWDLDKDTLKCNINLKALTCENRVTKRLILSLVQQIFDPIGILTPATLFPTLLLQEMWKNSISWDEILPGCFLEEFYKWLAEVPLLSNVEIPRYMIILEISEFHVFVDASKRAYTACIFARSVDSNGVKINLVRAKSRVAPLKTISIPRLELLACCIGARLANSVRNDLDLPDMKITFWTDSSVVLWWIREQGEWSVFVTNRVREIKTLFQQQSWRHVPGNVNPTDVLSRGCCPKQMLKYEWWNGPEWLLMSPDFWPSNICYDTNEMQREGRLN</sequence>
<keyword evidence="3" id="KW-1185">Reference proteome</keyword>
<organism evidence="2 3">
    <name type="scientific">Araneus ventricosus</name>
    <name type="common">Orbweaver spider</name>
    <name type="synonym">Epeira ventricosa</name>
    <dbReference type="NCBI Taxonomy" id="182803"/>
    <lineage>
        <taxon>Eukaryota</taxon>
        <taxon>Metazoa</taxon>
        <taxon>Ecdysozoa</taxon>
        <taxon>Arthropoda</taxon>
        <taxon>Chelicerata</taxon>
        <taxon>Arachnida</taxon>
        <taxon>Araneae</taxon>
        <taxon>Araneomorphae</taxon>
        <taxon>Entelegynae</taxon>
        <taxon>Araneoidea</taxon>
        <taxon>Araneidae</taxon>
        <taxon>Araneus</taxon>
    </lineage>
</organism>
<dbReference type="InterPro" id="IPR008042">
    <property type="entry name" value="Retrotrans_Pao"/>
</dbReference>
<comment type="caution">
    <text evidence="2">The sequence shown here is derived from an EMBL/GenBank/DDBJ whole genome shotgun (WGS) entry which is preliminary data.</text>
</comment>
<dbReference type="PANTHER" id="PTHR47331">
    <property type="entry name" value="PHD-TYPE DOMAIN-CONTAINING PROTEIN"/>
    <property type="match status" value="1"/>
</dbReference>
<proteinExistence type="predicted"/>
<reference evidence="2 3" key="1">
    <citation type="journal article" date="2019" name="Sci. Rep.">
        <title>Orb-weaving spider Araneus ventricosus genome elucidates the spidroin gene catalogue.</title>
        <authorList>
            <person name="Kono N."/>
            <person name="Nakamura H."/>
            <person name="Ohtoshi R."/>
            <person name="Moran D.A.P."/>
            <person name="Shinohara A."/>
            <person name="Yoshida Y."/>
            <person name="Fujiwara M."/>
            <person name="Mori M."/>
            <person name="Tomita M."/>
            <person name="Arakawa K."/>
        </authorList>
    </citation>
    <scope>NUCLEOTIDE SEQUENCE [LARGE SCALE GENOMIC DNA]</scope>
</reference>
<dbReference type="Pfam" id="PF00078">
    <property type="entry name" value="RVT_1"/>
    <property type="match status" value="1"/>
</dbReference>
<dbReference type="Gene3D" id="3.30.70.270">
    <property type="match status" value="1"/>
</dbReference>
<gene>
    <name evidence="2" type="ORF">AVEN_47286_1</name>
</gene>
<dbReference type="PANTHER" id="PTHR47331:SF4">
    <property type="entry name" value="PEPTIDASE S1 DOMAIN-CONTAINING PROTEIN"/>
    <property type="match status" value="1"/>
</dbReference>
<dbReference type="Gene3D" id="3.10.10.10">
    <property type="entry name" value="HIV Type 1 Reverse Transcriptase, subunit A, domain 1"/>
    <property type="match status" value="1"/>
</dbReference>